<protein>
    <submittedName>
        <fullName evidence="2">p013</fullName>
    </submittedName>
</protein>
<dbReference type="RefSeq" id="WP_000393195.1">
    <property type="nucleotide sequence ID" value="NZ_ABFCQN020000012.1"/>
</dbReference>
<dbReference type="EMBL" id="JADQCH020000002">
    <property type="protein sequence ID" value="MEY2345212.1"/>
    <property type="molecule type" value="Genomic_DNA"/>
</dbReference>
<reference evidence="3" key="2">
    <citation type="submission" date="2021-05" db="EMBL/GenBank/DDBJ databases">
        <title>First report of NDM-5 and VEB-6 producing Proteus mirabilis isolated from blood of a sepsis patient in Kolkata, India.</title>
        <authorList>
            <person name="Halder G."/>
            <person name="Chaudhuri B."/>
            <person name="Dutta S."/>
        </authorList>
    </citation>
    <scope>NUCLEOTIDE SEQUENCE [LARGE SCALE GENOMIC DNA]</scope>
    <source>
        <strain evidence="3">7049</strain>
    </source>
</reference>
<evidence type="ECO:0000313" key="1">
    <source>
        <dbReference type="EMBL" id="AIG56529.1"/>
    </source>
</evidence>
<proteinExistence type="predicted"/>
<gene>
    <name evidence="2" type="primary">P013</name>
    <name evidence="3" type="ORF">I3679_019685</name>
</gene>
<dbReference type="Pfam" id="PF24806">
    <property type="entry name" value="DUF7706"/>
    <property type="match status" value="1"/>
</dbReference>
<name>A0A075TJN9_PROMI</name>
<dbReference type="InterPro" id="IPR056123">
    <property type="entry name" value="DUF7706"/>
</dbReference>
<accession>A0A075TJN9</accession>
<dbReference type="AlphaFoldDB" id="A0A075TJN9"/>
<sequence length="63" mass="7108">MEETTTITTELSDRHAWALAQLVKRIGWNEVRINAVDDDDAYLMREGLSALQKSLAESGYAPR</sequence>
<dbReference type="EMBL" id="KJ411925">
    <property type="protein sequence ID" value="AIG56529.1"/>
    <property type="molecule type" value="Genomic_DNA"/>
</dbReference>
<evidence type="ECO:0000313" key="3">
    <source>
        <dbReference type="EMBL" id="MEY2345212.1"/>
    </source>
</evidence>
<organism evidence="2">
    <name type="scientific">Proteus mirabilis</name>
    <dbReference type="NCBI Taxonomy" id="584"/>
    <lineage>
        <taxon>Bacteria</taxon>
        <taxon>Pseudomonadati</taxon>
        <taxon>Pseudomonadota</taxon>
        <taxon>Gammaproteobacteria</taxon>
        <taxon>Enterobacterales</taxon>
        <taxon>Morganellaceae</taxon>
        <taxon>Proteus</taxon>
    </lineage>
</organism>
<dbReference type="EMBL" id="KJ439039">
    <property type="protein sequence ID" value="AIG56613.1"/>
    <property type="molecule type" value="Genomic_DNA"/>
</dbReference>
<evidence type="ECO:0000313" key="2">
    <source>
        <dbReference type="EMBL" id="AIG56613.1"/>
    </source>
</evidence>
<dbReference type="PATRIC" id="fig|584.121.peg.1691"/>
<reference evidence="2" key="1">
    <citation type="journal article" date="2014" name="J. Antimicrob. Chemother.">
        <title>Proteus genomic island 1 (PGI1), a new resistance genomic island from two Proteus mirabilis French clinical isolates.</title>
        <authorList>
            <person name="Siebor E."/>
            <person name="Neuwirth C."/>
        </authorList>
    </citation>
    <scope>NUCLEOTIDE SEQUENCE</scope>
    <source>
        <strain evidence="1">PmCHA</strain>
        <strain evidence="2">PmCHE</strain>
    </source>
</reference>